<dbReference type="Pfam" id="PF00008">
    <property type="entry name" value="EGF"/>
    <property type="match status" value="1"/>
</dbReference>
<comment type="similarity">
    <text evidence="6 25">Belongs to the glycosyl hydrolase 30 family.</text>
</comment>
<comment type="catalytic activity">
    <reaction evidence="23">
        <text>beta-D-glucosyl-N-(9Z-octadecenoyl)-sphing-4E-enine + cholesterol = N-(9Z-octadecenoyl)-sphing-4-enine + cholesteryl 3-beta-D-glucoside</text>
        <dbReference type="Rhea" id="RHEA:58324"/>
        <dbReference type="ChEBI" id="CHEBI:16113"/>
        <dbReference type="ChEBI" id="CHEBI:17495"/>
        <dbReference type="ChEBI" id="CHEBI:77996"/>
        <dbReference type="ChEBI" id="CHEBI:139140"/>
    </reaction>
    <physiologicalReaction direction="left-to-right" evidence="23">
        <dbReference type="Rhea" id="RHEA:58325"/>
    </physiologicalReaction>
    <physiologicalReaction direction="right-to-left" evidence="23">
        <dbReference type="Rhea" id="RHEA:58326"/>
    </physiologicalReaction>
</comment>
<dbReference type="SUPFAM" id="SSF49899">
    <property type="entry name" value="Concanavalin A-like lectins/glucanases"/>
    <property type="match status" value="1"/>
</dbReference>
<keyword evidence="7 28" id="KW-0732">Signal</keyword>
<dbReference type="GO" id="GO:0004348">
    <property type="term" value="F:glucosylceramidase activity"/>
    <property type="evidence" value="ECO:0007669"/>
    <property type="project" value="UniProtKB-EC"/>
</dbReference>
<dbReference type="GO" id="GO:0007040">
    <property type="term" value="P:lysosome organization"/>
    <property type="evidence" value="ECO:0007669"/>
    <property type="project" value="UniProtKB-ARBA"/>
</dbReference>
<feature type="disulfide bond" evidence="24">
    <location>
        <begin position="710"/>
        <end position="719"/>
    </location>
</feature>
<dbReference type="GO" id="GO:0032006">
    <property type="term" value="P:regulation of TOR signaling"/>
    <property type="evidence" value="ECO:0007669"/>
    <property type="project" value="UniProtKB-ARBA"/>
</dbReference>
<evidence type="ECO:0000256" key="22">
    <source>
        <dbReference type="ARBA" id="ARBA00049379"/>
    </source>
</evidence>
<keyword evidence="8 25" id="KW-0378">Hydrolase</keyword>
<comment type="catalytic activity">
    <reaction evidence="22">
        <text>beta-D-glucosyl-N-octanoylsphing-4E-enine + cholesterol = N-octanoylsphing-4-enine + cholesteryl 3-beta-D-glucoside</text>
        <dbReference type="Rhea" id="RHEA:70303"/>
        <dbReference type="ChEBI" id="CHEBI:16113"/>
        <dbReference type="ChEBI" id="CHEBI:17495"/>
        <dbReference type="ChEBI" id="CHEBI:45815"/>
        <dbReference type="ChEBI" id="CHEBI:65222"/>
    </reaction>
    <physiologicalReaction direction="left-to-right" evidence="22">
        <dbReference type="Rhea" id="RHEA:70304"/>
    </physiologicalReaction>
    <physiologicalReaction direction="right-to-left" evidence="22">
        <dbReference type="Rhea" id="RHEA:70305"/>
    </physiologicalReaction>
</comment>
<dbReference type="SUPFAM" id="SSF57196">
    <property type="entry name" value="EGF/Laminin"/>
    <property type="match status" value="1"/>
</dbReference>
<dbReference type="GO" id="GO:0005102">
    <property type="term" value="F:signaling receptor binding"/>
    <property type="evidence" value="ECO:0007669"/>
    <property type="project" value="UniProtKB-ARBA"/>
</dbReference>
<comment type="catalytic activity">
    <reaction evidence="20">
        <text>a beta-D-xylosyl-(1&lt;-&gt;1')-N-acylsphing-4-enine + cholesterol = cholesteryl 3-beta-D-xyloside + an N-acylsphing-4-enine</text>
        <dbReference type="Rhea" id="RHEA:70239"/>
        <dbReference type="ChEBI" id="CHEBI:16113"/>
        <dbReference type="ChEBI" id="CHEBI:52639"/>
        <dbReference type="ChEBI" id="CHEBI:189067"/>
        <dbReference type="ChEBI" id="CHEBI:189068"/>
    </reaction>
    <physiologicalReaction direction="left-to-right" evidence="20">
        <dbReference type="Rhea" id="RHEA:70240"/>
    </physiologicalReaction>
</comment>
<dbReference type="PROSITE" id="PS50026">
    <property type="entry name" value="EGF_3"/>
    <property type="match status" value="1"/>
</dbReference>
<comment type="catalytic activity">
    <reaction evidence="1">
        <text>a beta-D-glucosyl-(1&lt;-&gt;1')-N-acylsphing-4-enine + H2O = an N-acylsphing-4-enine + D-glucose</text>
        <dbReference type="Rhea" id="RHEA:13269"/>
        <dbReference type="ChEBI" id="CHEBI:4167"/>
        <dbReference type="ChEBI" id="CHEBI:15377"/>
        <dbReference type="ChEBI" id="CHEBI:22801"/>
        <dbReference type="ChEBI" id="CHEBI:52639"/>
        <dbReference type="EC" id="3.2.1.45"/>
    </reaction>
    <physiologicalReaction direction="left-to-right" evidence="1">
        <dbReference type="Rhea" id="RHEA:13270"/>
    </physiologicalReaction>
</comment>
<evidence type="ECO:0000256" key="5">
    <source>
        <dbReference type="ARBA" id="ARBA00005189"/>
    </source>
</evidence>
<dbReference type="InterPro" id="IPR017853">
    <property type="entry name" value="GH"/>
</dbReference>
<feature type="chain" id="PRO_5043687393" description="Glucosylceramidase" evidence="28">
    <location>
        <begin position="24"/>
        <end position="990"/>
    </location>
</feature>
<evidence type="ECO:0000256" key="16">
    <source>
        <dbReference type="ARBA" id="ARBA00048055"/>
    </source>
</evidence>
<keyword evidence="32" id="KW-1185">Reference proteome</keyword>
<dbReference type="FunFam" id="3.20.20.80:FF:000030">
    <property type="entry name" value="Lysosomal acid glucosylceramidase"/>
    <property type="match status" value="1"/>
</dbReference>
<evidence type="ECO:0000256" key="9">
    <source>
        <dbReference type="ARBA" id="ARBA00022919"/>
    </source>
</evidence>
<dbReference type="GO" id="GO:0010605">
    <property type="term" value="P:negative regulation of macromolecule metabolic process"/>
    <property type="evidence" value="ECO:0007669"/>
    <property type="project" value="UniProtKB-ARBA"/>
</dbReference>
<dbReference type="Gene3D" id="2.60.120.200">
    <property type="match status" value="1"/>
</dbReference>
<evidence type="ECO:0000256" key="27">
    <source>
        <dbReference type="SAM" id="Phobius"/>
    </source>
</evidence>
<dbReference type="GO" id="GO:0030163">
    <property type="term" value="P:protein catabolic process"/>
    <property type="evidence" value="ECO:0007669"/>
    <property type="project" value="UniProtKB-ARBA"/>
</dbReference>
<reference evidence="31 32" key="1">
    <citation type="submission" date="2021-06" db="EMBL/GenBank/DDBJ databases">
        <authorList>
            <person name="Palmer J.M."/>
        </authorList>
    </citation>
    <scope>NUCLEOTIDE SEQUENCE [LARGE SCALE GENOMIC DNA]</scope>
    <source>
        <strain evidence="31 32">MEX-2019</strain>
        <tissue evidence="31">Muscle</tissue>
    </source>
</reference>
<feature type="compositionally biased region" description="Polar residues" evidence="26">
    <location>
        <begin position="819"/>
        <end position="841"/>
    </location>
</feature>
<evidence type="ECO:0000256" key="6">
    <source>
        <dbReference type="ARBA" id="ARBA00005382"/>
    </source>
</evidence>
<dbReference type="PANTHER" id="PTHR11069:SF23">
    <property type="entry name" value="LYSOSOMAL ACID GLUCOSYLCERAMIDASE"/>
    <property type="match status" value="1"/>
</dbReference>
<dbReference type="Pfam" id="PF02055">
    <property type="entry name" value="Glyco_hydro_30"/>
    <property type="match status" value="1"/>
</dbReference>
<evidence type="ECO:0000256" key="23">
    <source>
        <dbReference type="ARBA" id="ARBA00049516"/>
    </source>
</evidence>
<evidence type="ECO:0000256" key="3">
    <source>
        <dbReference type="ARBA" id="ARBA00004731"/>
    </source>
</evidence>
<dbReference type="AlphaFoldDB" id="A0AAV9RBL0"/>
<comment type="pathway">
    <text evidence="5">Lipid metabolism.</text>
</comment>
<dbReference type="InterPro" id="IPR001139">
    <property type="entry name" value="Glyco_hydro_30"/>
</dbReference>
<dbReference type="PROSITE" id="PS00022">
    <property type="entry name" value="EGF_1"/>
    <property type="match status" value="1"/>
</dbReference>
<keyword evidence="10 25" id="KW-0443">Lipid metabolism</keyword>
<accession>A0AAV9RBL0</accession>
<dbReference type="FunFam" id="2.10.25.10:FF:000765">
    <property type="entry name" value="neural-cadherin-like isoform X2"/>
    <property type="match status" value="1"/>
</dbReference>
<evidence type="ECO:0000256" key="15">
    <source>
        <dbReference type="ARBA" id="ARBA00033703"/>
    </source>
</evidence>
<organism evidence="31 32">
    <name type="scientific">Crenichthys baileyi</name>
    <name type="common">White River springfish</name>
    <dbReference type="NCBI Taxonomy" id="28760"/>
    <lineage>
        <taxon>Eukaryota</taxon>
        <taxon>Metazoa</taxon>
        <taxon>Chordata</taxon>
        <taxon>Craniata</taxon>
        <taxon>Vertebrata</taxon>
        <taxon>Euteleostomi</taxon>
        <taxon>Actinopterygii</taxon>
        <taxon>Neopterygii</taxon>
        <taxon>Teleostei</taxon>
        <taxon>Neoteleostei</taxon>
        <taxon>Acanthomorphata</taxon>
        <taxon>Ovalentaria</taxon>
        <taxon>Atherinomorphae</taxon>
        <taxon>Cyprinodontiformes</taxon>
        <taxon>Goodeidae</taxon>
        <taxon>Crenichthys</taxon>
    </lineage>
</organism>
<comment type="catalytic activity">
    <reaction evidence="14">
        <text>a beta-D-galactosyl-(1&lt;-&gt;1')-N-acylsphing-4-enine + H2O = an N-acylsphing-4-enine + D-galactose</text>
        <dbReference type="Rhea" id="RHEA:14297"/>
        <dbReference type="ChEBI" id="CHEBI:4139"/>
        <dbReference type="ChEBI" id="CHEBI:15377"/>
        <dbReference type="ChEBI" id="CHEBI:18390"/>
        <dbReference type="ChEBI" id="CHEBI:52639"/>
        <dbReference type="EC" id="3.2.1.46"/>
    </reaction>
    <physiologicalReaction direction="left-to-right" evidence="14">
        <dbReference type="Rhea" id="RHEA:14298"/>
    </physiologicalReaction>
</comment>
<evidence type="ECO:0000256" key="28">
    <source>
        <dbReference type="SAM" id="SignalP"/>
    </source>
</evidence>
<dbReference type="GO" id="GO:0046527">
    <property type="term" value="F:glucosyltransferase activity"/>
    <property type="evidence" value="ECO:0007669"/>
    <property type="project" value="UniProtKB-ARBA"/>
</dbReference>
<dbReference type="InterPro" id="IPR033452">
    <property type="entry name" value="GH30_C"/>
</dbReference>
<evidence type="ECO:0000256" key="8">
    <source>
        <dbReference type="ARBA" id="ARBA00022801"/>
    </source>
</evidence>
<dbReference type="GO" id="GO:0042176">
    <property type="term" value="P:regulation of protein catabolic process"/>
    <property type="evidence" value="ECO:0007669"/>
    <property type="project" value="UniProtKB-ARBA"/>
</dbReference>
<comment type="catalytic activity">
    <reaction evidence="13">
        <text>cholesteryl 3-beta-D-glucoside + H2O = cholesterol + D-glucose</text>
        <dbReference type="Rhea" id="RHEA:11956"/>
        <dbReference type="ChEBI" id="CHEBI:4167"/>
        <dbReference type="ChEBI" id="CHEBI:15377"/>
        <dbReference type="ChEBI" id="CHEBI:16113"/>
        <dbReference type="ChEBI" id="CHEBI:17495"/>
    </reaction>
    <physiologicalReaction direction="left-to-right" evidence="13">
        <dbReference type="Rhea" id="RHEA:11957"/>
    </physiologicalReaction>
</comment>
<gene>
    <name evidence="31" type="ORF">CRENBAI_003094</name>
</gene>
<evidence type="ECO:0000256" key="19">
    <source>
        <dbReference type="ARBA" id="ARBA00048698"/>
    </source>
</evidence>
<dbReference type="GO" id="GO:0008422">
    <property type="term" value="F:beta-glucosidase activity"/>
    <property type="evidence" value="ECO:0007669"/>
    <property type="project" value="UniProtKB-ARBA"/>
</dbReference>
<dbReference type="GO" id="GO:0004336">
    <property type="term" value="F:galactosylceramidase activity"/>
    <property type="evidence" value="ECO:0007669"/>
    <property type="project" value="UniProtKB-EC"/>
</dbReference>
<dbReference type="Pfam" id="PF17189">
    <property type="entry name" value="Glyco_hydro_30C"/>
    <property type="match status" value="1"/>
</dbReference>
<comment type="catalytic activity">
    <reaction evidence="19">
        <text>beta-D-glucosyl-N-dodecanoylsphing-4-enine + cholesterol = N-dodecanoylsphing-4-enine + cholesteryl 3-beta-D-glucoside</text>
        <dbReference type="Rhea" id="RHEA:70307"/>
        <dbReference type="ChEBI" id="CHEBI:16113"/>
        <dbReference type="ChEBI" id="CHEBI:17495"/>
        <dbReference type="ChEBI" id="CHEBI:72956"/>
        <dbReference type="ChEBI" id="CHEBI:76297"/>
    </reaction>
    <physiologicalReaction direction="left-to-right" evidence="19">
        <dbReference type="Rhea" id="RHEA:70308"/>
    </physiologicalReaction>
    <physiologicalReaction direction="right-to-left" evidence="19">
        <dbReference type="Rhea" id="RHEA:70309"/>
    </physiologicalReaction>
</comment>
<name>A0AAV9RBL0_9TELE</name>
<evidence type="ECO:0000256" key="12">
    <source>
        <dbReference type="ARBA" id="ARBA00033633"/>
    </source>
</evidence>
<comment type="catalytic activity">
    <reaction evidence="21">
        <text>beta-D-glucosyl-(1&lt;-&gt;1')-N-(15Z-tetracosenoyl)-sphing-4-enine + cholesterol = N-(15Z-tetracosenoyl)-sphing-4-enine + cholesteryl 3-beta-D-glucoside</text>
        <dbReference type="Rhea" id="RHEA:70315"/>
        <dbReference type="ChEBI" id="CHEBI:16113"/>
        <dbReference type="ChEBI" id="CHEBI:17495"/>
        <dbReference type="ChEBI" id="CHEBI:74450"/>
        <dbReference type="ChEBI" id="CHEBI:76302"/>
    </reaction>
    <physiologicalReaction direction="left-to-right" evidence="21">
        <dbReference type="Rhea" id="RHEA:70316"/>
    </physiologicalReaction>
    <physiologicalReaction direction="right-to-left" evidence="21">
        <dbReference type="Rhea" id="RHEA:70317"/>
    </physiologicalReaction>
</comment>
<dbReference type="PROSITE" id="PS01186">
    <property type="entry name" value="EGF_2"/>
    <property type="match status" value="1"/>
</dbReference>
<evidence type="ECO:0000256" key="18">
    <source>
        <dbReference type="ARBA" id="ARBA00048182"/>
    </source>
</evidence>
<sequence length="990" mass="109556">MAQLLPSSLVLALVFSATDVILCTENKGCVARSFGYDSVVCECNSTYCDSVGPVSLPPLGQYSSYLSSRAGSRMEAGQGQVQVSSSGAGLRLTILPYQKYQRIKGFGGAMTDAAAINILSLSAGAQEQLLRQYFSKDGISYSVVRVPMASCDFSTRLYTYADTPGDYDLKNFTLAQEDMNMKIPLLLRAQAMSPCPLSLLGSAWSAPAWMKTNGALTGKGSLKGQPGGKEHKTWAQYYIRFLEQYAKYNLTFWALTTGNEPSAGRMTNYSFQALGFTPEEQRDWVALDLGPALQSSSHPHTHILILDDNRLLLPHWAKVVLSDVHAARYIHGVAVHFYMDSLVPAEISLGATHQLYPEYYLFGTEACAGWGPLDRGVKLGSWDRAEKYAHDIIEDLNHYVVGWTDWNLALDQTGGPNWVKNFVDSPVIVDAKRDVFYKQPSFYSMAHFSKFLQEGSQRVGVSTSGKTQLEFSAFVRPDGSVVLIVLNRSSSTIQFEVWDQGVGYIPCTAPAHSLLTVINGLLAVFYNLGDGDYNISLPYHRLDDGEWHEVELDRYGREFTLRLDGGGGRFEITASPGQSQEIIIDPSVVMLGNSFPSGHNRSFLGCLRDVRFNGRSIPLDQDQHSEGLQVLVASQGVSVGCYSDACRKHHCSPPLVCVDLWRQHDCRCPPGHMTKETSLGRVCIYTLCASRPCRHGTCVAHSLSRYSCHCSEGYRGRHCEVALAVFHSEGGNSLSLSSMFAISICVMAFLVLMLGLFLYSCWRRHKGLKEGVYHVSAHHGEWEDIRENVLNYDEEGGGEQDQNAFNMVELQRSLQPSPAQSLRYSYTQNTSSNPQTKLPQDNNKKGMSNGNGSAAIALRLSIPPSEAETLSSPLTFRRSQRAFSFSSQDLARYLCEVIRDMEHTEDPGTMTTPRRPSGKERNLASVRSLSSLSASQGSEVRLHAGQITRMDTFRTLRAVMCDLRGDSKTPDSQRDKLRESRGQLKCEKNG</sequence>
<comment type="catalytic activity">
    <reaction evidence="17">
        <text>beta-D-glucosyl-(1&lt;-&gt;1)-N-octadecanoylsphing-4-enine + cholesterol = cholesteryl 3-beta-D-glucoside + N-octadecanoylsphing-4-enine</text>
        <dbReference type="Rhea" id="RHEA:70311"/>
        <dbReference type="ChEBI" id="CHEBI:16113"/>
        <dbReference type="ChEBI" id="CHEBI:17495"/>
        <dbReference type="ChEBI" id="CHEBI:72961"/>
        <dbReference type="ChEBI" id="CHEBI:84719"/>
    </reaction>
    <physiologicalReaction direction="left-to-right" evidence="17">
        <dbReference type="Rhea" id="RHEA:70312"/>
    </physiologicalReaction>
    <physiologicalReaction direction="right-to-left" evidence="17">
        <dbReference type="Rhea" id="RHEA:70313"/>
    </physiologicalReaction>
</comment>
<feature type="signal peptide" evidence="28">
    <location>
        <begin position="1"/>
        <end position="23"/>
    </location>
</feature>
<dbReference type="Gene3D" id="2.10.25.10">
    <property type="entry name" value="Laminin"/>
    <property type="match status" value="1"/>
</dbReference>
<evidence type="ECO:0000313" key="31">
    <source>
        <dbReference type="EMBL" id="KAK5605940.1"/>
    </source>
</evidence>
<keyword evidence="24" id="KW-0245">EGF-like domain</keyword>
<evidence type="ECO:0000256" key="20">
    <source>
        <dbReference type="ARBA" id="ARBA00048817"/>
    </source>
</evidence>
<feature type="region of interest" description="Disordered" evidence="26">
    <location>
        <begin position="964"/>
        <end position="990"/>
    </location>
</feature>
<comment type="pathway">
    <text evidence="3">Steroid metabolism; cholesterol metabolism.</text>
</comment>
<evidence type="ECO:0000256" key="14">
    <source>
        <dbReference type="ARBA" id="ARBA00033698"/>
    </source>
</evidence>
<comment type="catalytic activity">
    <reaction evidence="16">
        <text>a beta-D-glucosyl-(1&lt;-&gt;1')-N-acylsphing-4-enine + cholesterol = cholesteryl 3-beta-D-glucoside + an N-acylsphing-4-enine</text>
        <dbReference type="Rhea" id="RHEA:58264"/>
        <dbReference type="ChEBI" id="CHEBI:16113"/>
        <dbReference type="ChEBI" id="CHEBI:17495"/>
        <dbReference type="ChEBI" id="CHEBI:22801"/>
        <dbReference type="ChEBI" id="CHEBI:52639"/>
    </reaction>
    <physiologicalReaction direction="left-to-right" evidence="16">
        <dbReference type="Rhea" id="RHEA:58265"/>
    </physiologicalReaction>
    <physiologicalReaction direction="right-to-left" evidence="16">
        <dbReference type="Rhea" id="RHEA:58266"/>
    </physiologicalReaction>
</comment>
<dbReference type="Gene3D" id="3.20.20.80">
    <property type="entry name" value="Glycosidases"/>
    <property type="match status" value="1"/>
</dbReference>
<comment type="subcellular location">
    <subcellularLocation>
        <location evidence="2">Lysosome membrane</location>
        <topology evidence="2">Peripheral membrane protein</topology>
        <orientation evidence="2">Lumenal side</orientation>
    </subcellularLocation>
</comment>
<dbReference type="Proteomes" id="UP001311232">
    <property type="component" value="Unassembled WGS sequence"/>
</dbReference>
<evidence type="ECO:0000313" key="32">
    <source>
        <dbReference type="Proteomes" id="UP001311232"/>
    </source>
</evidence>
<dbReference type="SMART" id="SM00181">
    <property type="entry name" value="EGF"/>
    <property type="match status" value="2"/>
</dbReference>
<dbReference type="EC" id="3.2.1.45" evidence="25"/>
<feature type="domain" description="EGF-like" evidence="30">
    <location>
        <begin position="684"/>
        <end position="720"/>
    </location>
</feature>
<dbReference type="GO" id="GO:0042391">
    <property type="term" value="P:regulation of membrane potential"/>
    <property type="evidence" value="ECO:0007669"/>
    <property type="project" value="UniProtKB-ARBA"/>
</dbReference>
<evidence type="ECO:0000259" key="29">
    <source>
        <dbReference type="PROSITE" id="PS50025"/>
    </source>
</evidence>
<evidence type="ECO:0000256" key="7">
    <source>
        <dbReference type="ARBA" id="ARBA00022729"/>
    </source>
</evidence>
<dbReference type="GO" id="GO:0005765">
    <property type="term" value="C:lysosomal membrane"/>
    <property type="evidence" value="ECO:0007669"/>
    <property type="project" value="UniProtKB-SubCell"/>
</dbReference>
<evidence type="ECO:0000256" key="11">
    <source>
        <dbReference type="ARBA" id="ARBA00023157"/>
    </source>
</evidence>
<dbReference type="EMBL" id="JAHHUM010002131">
    <property type="protein sequence ID" value="KAK5605940.1"/>
    <property type="molecule type" value="Genomic_DNA"/>
</dbReference>
<evidence type="ECO:0000259" key="30">
    <source>
        <dbReference type="PROSITE" id="PS50026"/>
    </source>
</evidence>
<evidence type="ECO:0000256" key="26">
    <source>
        <dbReference type="SAM" id="MobiDB-lite"/>
    </source>
</evidence>
<evidence type="ECO:0000256" key="24">
    <source>
        <dbReference type="PROSITE-ProRule" id="PRU00076"/>
    </source>
</evidence>
<dbReference type="GO" id="GO:0006680">
    <property type="term" value="P:glucosylceramide catabolic process"/>
    <property type="evidence" value="ECO:0007669"/>
    <property type="project" value="TreeGrafter"/>
</dbReference>
<feature type="disulfide bond" evidence="24">
    <location>
        <begin position="688"/>
        <end position="698"/>
    </location>
</feature>
<dbReference type="CDD" id="cd00110">
    <property type="entry name" value="LamG"/>
    <property type="match status" value="1"/>
</dbReference>
<evidence type="ECO:0000256" key="25">
    <source>
        <dbReference type="RuleBase" id="RU361188"/>
    </source>
</evidence>
<keyword evidence="27" id="KW-1133">Transmembrane helix</keyword>
<feature type="transmembrane region" description="Helical" evidence="27">
    <location>
        <begin position="739"/>
        <end position="759"/>
    </location>
</feature>
<evidence type="ECO:0000256" key="1">
    <source>
        <dbReference type="ARBA" id="ARBA00001013"/>
    </source>
</evidence>
<dbReference type="PROSITE" id="PS50025">
    <property type="entry name" value="LAM_G_DOMAIN"/>
    <property type="match status" value="1"/>
</dbReference>
<dbReference type="SUPFAM" id="SSF51011">
    <property type="entry name" value="Glycosyl hydrolase domain"/>
    <property type="match status" value="1"/>
</dbReference>
<keyword evidence="27" id="KW-0812">Transmembrane</keyword>
<evidence type="ECO:0000256" key="10">
    <source>
        <dbReference type="ARBA" id="ARBA00023098"/>
    </source>
</evidence>
<keyword evidence="11 24" id="KW-1015">Disulfide bond</keyword>
<dbReference type="GO" id="GO:0008203">
    <property type="term" value="P:cholesterol metabolic process"/>
    <property type="evidence" value="ECO:0007669"/>
    <property type="project" value="UniProtKB-ARBA"/>
</dbReference>
<evidence type="ECO:0000256" key="2">
    <source>
        <dbReference type="ARBA" id="ARBA00004207"/>
    </source>
</evidence>
<comment type="pathway">
    <text evidence="4">Sphingolipid metabolism.</text>
</comment>
<comment type="catalytic activity">
    <reaction evidence="18">
        <text>a beta-D-galactosyl-(1&lt;-&gt;1')-N-acylsphing-4-enine + cholesterol = cholesteryl 3-beta-D-galactoside + an N-acylsphing-4-enine</text>
        <dbReference type="Rhea" id="RHEA:70235"/>
        <dbReference type="ChEBI" id="CHEBI:16113"/>
        <dbReference type="ChEBI" id="CHEBI:18390"/>
        <dbReference type="ChEBI" id="CHEBI:52639"/>
        <dbReference type="ChEBI" id="CHEBI:189066"/>
    </reaction>
    <physiologicalReaction direction="left-to-right" evidence="18">
        <dbReference type="Rhea" id="RHEA:70236"/>
    </physiologicalReaction>
    <physiologicalReaction direction="right-to-left" evidence="18">
        <dbReference type="Rhea" id="RHEA:70237"/>
    </physiologicalReaction>
</comment>
<comment type="catalytic activity">
    <reaction evidence="12">
        <text>beta-D-xylosyl-(1&lt;-&gt;1')-N-(9Z-octadecenoyl)-sphing-4-enine + cholesterol = cholesteryl 3-beta-D-xyloside + N-(9Z-octadecenoyl)-sphing-4-enine</text>
        <dbReference type="Rhea" id="RHEA:70251"/>
        <dbReference type="ChEBI" id="CHEBI:16113"/>
        <dbReference type="ChEBI" id="CHEBI:77996"/>
        <dbReference type="ChEBI" id="CHEBI:189067"/>
        <dbReference type="ChEBI" id="CHEBI:189081"/>
    </reaction>
    <physiologicalReaction direction="left-to-right" evidence="12">
        <dbReference type="Rhea" id="RHEA:70252"/>
    </physiologicalReaction>
</comment>
<dbReference type="InterPro" id="IPR033453">
    <property type="entry name" value="Glyco_hydro_30_TIM-barrel"/>
</dbReference>
<dbReference type="CDD" id="cd00054">
    <property type="entry name" value="EGF_CA"/>
    <property type="match status" value="1"/>
</dbReference>
<dbReference type="SUPFAM" id="SSF51445">
    <property type="entry name" value="(Trans)glycosidases"/>
    <property type="match status" value="1"/>
</dbReference>
<dbReference type="InterPro" id="IPR013320">
    <property type="entry name" value="ConA-like_dom_sf"/>
</dbReference>
<feature type="domain" description="Laminin G" evidence="29">
    <location>
        <begin position="438"/>
        <end position="641"/>
    </location>
</feature>
<comment type="caution">
    <text evidence="31">The sequence shown here is derived from an EMBL/GenBank/DDBJ whole genome shotgun (WGS) entry which is preliminary data.</text>
</comment>
<evidence type="ECO:0000256" key="13">
    <source>
        <dbReference type="ARBA" id="ARBA00033646"/>
    </source>
</evidence>
<protein>
    <recommendedName>
        <fullName evidence="25">Glucosylceramidase</fullName>
        <ecNumber evidence="25">3.2.1.45</ecNumber>
    </recommendedName>
</protein>
<dbReference type="PRINTS" id="PR00843">
    <property type="entry name" value="GLHYDRLASE30"/>
</dbReference>
<dbReference type="GO" id="GO:0016241">
    <property type="term" value="P:regulation of macroautophagy"/>
    <property type="evidence" value="ECO:0007669"/>
    <property type="project" value="UniProtKB-ARBA"/>
</dbReference>
<evidence type="ECO:0000256" key="4">
    <source>
        <dbReference type="ARBA" id="ARBA00004991"/>
    </source>
</evidence>
<evidence type="ECO:0000256" key="21">
    <source>
        <dbReference type="ARBA" id="ARBA00048880"/>
    </source>
</evidence>
<dbReference type="GO" id="GO:0006914">
    <property type="term" value="P:autophagy"/>
    <property type="evidence" value="ECO:0007669"/>
    <property type="project" value="UniProtKB-ARBA"/>
</dbReference>
<dbReference type="InterPro" id="IPR001791">
    <property type="entry name" value="Laminin_G"/>
</dbReference>
<feature type="region of interest" description="Disordered" evidence="26">
    <location>
        <begin position="819"/>
        <end position="851"/>
    </location>
</feature>
<keyword evidence="25" id="KW-0326">Glycosidase</keyword>
<keyword evidence="9 25" id="KW-0746">Sphingolipid metabolism</keyword>
<comment type="catalytic activity">
    <reaction evidence="15">
        <text>1-(beta-D-galactosyl)-N-dodecanoylsphing-4-enine + cholesterol = cholesteryl 3-beta-D-galactoside + N-dodecanoylsphing-4-enine</text>
        <dbReference type="Rhea" id="RHEA:70255"/>
        <dbReference type="ChEBI" id="CHEBI:16113"/>
        <dbReference type="ChEBI" id="CHEBI:72956"/>
        <dbReference type="ChEBI" id="CHEBI:73432"/>
        <dbReference type="ChEBI" id="CHEBI:189066"/>
    </reaction>
    <physiologicalReaction direction="left-to-right" evidence="15">
        <dbReference type="Rhea" id="RHEA:70256"/>
    </physiologicalReaction>
    <physiologicalReaction direction="right-to-left" evidence="15">
        <dbReference type="Rhea" id="RHEA:70257"/>
    </physiologicalReaction>
</comment>
<proteinExistence type="inferred from homology"/>
<dbReference type="SMART" id="SM00282">
    <property type="entry name" value="LamG"/>
    <property type="match status" value="1"/>
</dbReference>
<evidence type="ECO:0000256" key="17">
    <source>
        <dbReference type="ARBA" id="ARBA00048111"/>
    </source>
</evidence>
<comment type="caution">
    <text evidence="24">Lacks conserved residue(s) required for the propagation of feature annotation.</text>
</comment>
<keyword evidence="27" id="KW-0472">Membrane</keyword>
<dbReference type="InterPro" id="IPR000742">
    <property type="entry name" value="EGF"/>
</dbReference>
<dbReference type="PANTHER" id="PTHR11069">
    <property type="entry name" value="GLUCOSYLCERAMIDASE"/>
    <property type="match status" value="1"/>
</dbReference>